<keyword evidence="1" id="KW-0479">Metal-binding</keyword>
<dbReference type="Proteomes" id="UP000828251">
    <property type="component" value="Unassembled WGS sequence"/>
</dbReference>
<dbReference type="InterPro" id="IPR036875">
    <property type="entry name" value="Znf_CCHC_sf"/>
</dbReference>
<dbReference type="PANTHER" id="PTHR31286">
    <property type="entry name" value="GLYCINE-RICH CELL WALL STRUCTURAL PROTEIN 1.8-LIKE"/>
    <property type="match status" value="1"/>
</dbReference>
<dbReference type="InterPro" id="IPR025836">
    <property type="entry name" value="Zn_knuckle_CX2CX4HX4C"/>
</dbReference>
<evidence type="ECO:0000259" key="2">
    <source>
        <dbReference type="PROSITE" id="PS50158"/>
    </source>
</evidence>
<sequence length="103" mass="11843">MRLKIIIDILKPLRKIVKVISKEGTETIGVIKYERIPDFCYVCGIIGHTMKKCQNKRQGLEVHDSNLQHGSWMRALSVTPNQNRGIRRNKVELVKKTAQSNDD</sequence>
<protein>
    <recommendedName>
        <fullName evidence="2">CCHC-type domain-containing protein</fullName>
    </recommendedName>
</protein>
<evidence type="ECO:0000313" key="3">
    <source>
        <dbReference type="EMBL" id="KAH1046715.1"/>
    </source>
</evidence>
<proteinExistence type="predicted"/>
<name>A0A9D3ZLX9_9ROSI</name>
<comment type="caution">
    <text evidence="3">The sequence shown here is derived from an EMBL/GenBank/DDBJ whole genome shotgun (WGS) entry which is preliminary data.</text>
</comment>
<dbReference type="OrthoDB" id="994204at2759"/>
<evidence type="ECO:0000313" key="4">
    <source>
        <dbReference type="Proteomes" id="UP000828251"/>
    </source>
</evidence>
<accession>A0A9D3ZLX9</accession>
<organism evidence="3 4">
    <name type="scientific">Gossypium stocksii</name>
    <dbReference type="NCBI Taxonomy" id="47602"/>
    <lineage>
        <taxon>Eukaryota</taxon>
        <taxon>Viridiplantae</taxon>
        <taxon>Streptophyta</taxon>
        <taxon>Embryophyta</taxon>
        <taxon>Tracheophyta</taxon>
        <taxon>Spermatophyta</taxon>
        <taxon>Magnoliopsida</taxon>
        <taxon>eudicotyledons</taxon>
        <taxon>Gunneridae</taxon>
        <taxon>Pentapetalae</taxon>
        <taxon>rosids</taxon>
        <taxon>malvids</taxon>
        <taxon>Malvales</taxon>
        <taxon>Malvaceae</taxon>
        <taxon>Malvoideae</taxon>
        <taxon>Gossypium</taxon>
    </lineage>
</organism>
<dbReference type="PROSITE" id="PS50158">
    <property type="entry name" value="ZF_CCHC"/>
    <property type="match status" value="1"/>
</dbReference>
<dbReference type="InterPro" id="IPR001878">
    <property type="entry name" value="Znf_CCHC"/>
</dbReference>
<dbReference type="AlphaFoldDB" id="A0A9D3ZLX9"/>
<evidence type="ECO:0000256" key="1">
    <source>
        <dbReference type="PROSITE-ProRule" id="PRU00047"/>
    </source>
</evidence>
<keyword evidence="4" id="KW-1185">Reference proteome</keyword>
<dbReference type="Pfam" id="PF14392">
    <property type="entry name" value="zf-CCHC_4"/>
    <property type="match status" value="1"/>
</dbReference>
<keyword evidence="1" id="KW-0862">Zinc</keyword>
<reference evidence="3 4" key="1">
    <citation type="journal article" date="2021" name="Plant Biotechnol. J.">
        <title>Multi-omics assisted identification of the key and species-specific regulatory components of drought-tolerant mechanisms in Gossypium stocksii.</title>
        <authorList>
            <person name="Yu D."/>
            <person name="Ke L."/>
            <person name="Zhang D."/>
            <person name="Wu Y."/>
            <person name="Sun Y."/>
            <person name="Mei J."/>
            <person name="Sun J."/>
            <person name="Sun Y."/>
        </authorList>
    </citation>
    <scope>NUCLEOTIDE SEQUENCE [LARGE SCALE GENOMIC DNA]</scope>
    <source>
        <strain evidence="4">cv. E1</strain>
        <tissue evidence="3">Leaf</tissue>
    </source>
</reference>
<dbReference type="PANTHER" id="PTHR31286:SF178">
    <property type="entry name" value="DUF4283 DOMAIN-CONTAINING PROTEIN"/>
    <property type="match status" value="1"/>
</dbReference>
<keyword evidence="1" id="KW-0863">Zinc-finger</keyword>
<dbReference type="EMBL" id="JAIQCV010000011">
    <property type="protein sequence ID" value="KAH1046715.1"/>
    <property type="molecule type" value="Genomic_DNA"/>
</dbReference>
<dbReference type="InterPro" id="IPR040256">
    <property type="entry name" value="At4g02000-like"/>
</dbReference>
<dbReference type="GO" id="GO:0003676">
    <property type="term" value="F:nucleic acid binding"/>
    <property type="evidence" value="ECO:0007669"/>
    <property type="project" value="InterPro"/>
</dbReference>
<feature type="domain" description="CCHC-type" evidence="2">
    <location>
        <begin position="40"/>
        <end position="55"/>
    </location>
</feature>
<dbReference type="GO" id="GO:0008270">
    <property type="term" value="F:zinc ion binding"/>
    <property type="evidence" value="ECO:0007669"/>
    <property type="project" value="UniProtKB-KW"/>
</dbReference>
<dbReference type="SUPFAM" id="SSF57756">
    <property type="entry name" value="Retrovirus zinc finger-like domains"/>
    <property type="match status" value="1"/>
</dbReference>
<gene>
    <name evidence="3" type="ORF">J1N35_037499</name>
</gene>